<dbReference type="GO" id="GO:0008374">
    <property type="term" value="F:O-acyltransferase activity"/>
    <property type="evidence" value="ECO:0007669"/>
    <property type="project" value="TreeGrafter"/>
</dbReference>
<keyword evidence="10" id="KW-1185">Reference proteome</keyword>
<name>A0A7D5V9G6_9NEIS</name>
<evidence type="ECO:0000256" key="5">
    <source>
        <dbReference type="ARBA" id="ARBA00023315"/>
    </source>
</evidence>
<dbReference type="InterPro" id="IPR051159">
    <property type="entry name" value="Hexapeptide_acetyltransf"/>
</dbReference>
<dbReference type="GO" id="GO:0016407">
    <property type="term" value="F:acetyltransferase activity"/>
    <property type="evidence" value="ECO:0007669"/>
    <property type="project" value="InterPro"/>
</dbReference>
<dbReference type="KEGG" id="cfon:HZU75_07365"/>
<comment type="function">
    <text evidence="6">Acetyltransferase implicated in the O-acetylation of Nod factors.</text>
</comment>
<dbReference type="PROSITE" id="PS00101">
    <property type="entry name" value="HEXAPEP_TRANSFERASES"/>
    <property type="match status" value="1"/>
</dbReference>
<dbReference type="CDD" id="cd03357">
    <property type="entry name" value="LbH_MAT_GAT"/>
    <property type="match status" value="1"/>
</dbReference>
<gene>
    <name evidence="9" type="ORF">HZU75_07365</name>
</gene>
<keyword evidence="4" id="KW-0677">Repeat</keyword>
<accession>A0A7D5V9G6</accession>
<dbReference type="EMBL" id="CP058952">
    <property type="protein sequence ID" value="QLI81358.1"/>
    <property type="molecule type" value="Genomic_DNA"/>
</dbReference>
<dbReference type="RefSeq" id="WP_180308484.1">
    <property type="nucleotide sequence ID" value="NZ_CP058952.1"/>
</dbReference>
<keyword evidence="3 9" id="KW-0808">Transferase</keyword>
<reference evidence="9 10" key="1">
    <citation type="journal article" date="2016" name="Int. J. Syst. Evol. Microbiol.">
        <title>Chitinibacter fontanus sp. nov., isolated from a spring.</title>
        <authorList>
            <person name="Sheu S.Y."/>
            <person name="Li Y.S."/>
            <person name="Young C.C."/>
            <person name="Chen W.M."/>
        </authorList>
    </citation>
    <scope>NUCLEOTIDE SEQUENCE [LARGE SCALE GENOMIC DNA]</scope>
    <source>
        <strain evidence="9 10">STM-7</strain>
    </source>
</reference>
<dbReference type="PANTHER" id="PTHR23416">
    <property type="entry name" value="SIALIC ACID SYNTHASE-RELATED"/>
    <property type="match status" value="1"/>
</dbReference>
<dbReference type="Pfam" id="PF12464">
    <property type="entry name" value="Mac"/>
    <property type="match status" value="1"/>
</dbReference>
<protein>
    <recommendedName>
        <fullName evidence="7">Nodulation protein L</fullName>
    </recommendedName>
</protein>
<organism evidence="9 10">
    <name type="scientific">Chitinibacter fontanus</name>
    <dbReference type="NCBI Taxonomy" id="1737446"/>
    <lineage>
        <taxon>Bacteria</taxon>
        <taxon>Pseudomonadati</taxon>
        <taxon>Pseudomonadota</taxon>
        <taxon>Betaproteobacteria</taxon>
        <taxon>Neisseriales</taxon>
        <taxon>Chitinibacteraceae</taxon>
        <taxon>Chitinibacter</taxon>
    </lineage>
</organism>
<evidence type="ECO:0000259" key="8">
    <source>
        <dbReference type="Pfam" id="PF12464"/>
    </source>
</evidence>
<sequence>MSSHIRKFAFEDIGKHDRSTEHELINRYNSLDNEQKDERTALLKEIFAQADEVIINGKLNIVGGKLISLGRKVFINVNVEIAAAAPISIGHHTLISPNVQIQTGTHPVDPTERQQWAFWAKPITIGANVWIGANAIICPGVTIGDHSVIGAGSVVSRDIPACSLAVGNPAQVVRQLTPPDESTLYAKNP</sequence>
<proteinExistence type="inferred from homology"/>
<comment type="similarity">
    <text evidence="1">Belongs to the transferase hexapeptide repeat family.</text>
</comment>
<dbReference type="Gene3D" id="2.160.10.10">
    <property type="entry name" value="Hexapeptide repeat proteins"/>
    <property type="match status" value="1"/>
</dbReference>
<dbReference type="InterPro" id="IPR011004">
    <property type="entry name" value="Trimer_LpxA-like_sf"/>
</dbReference>
<dbReference type="FunFam" id="2.160.10.10:FF:000025">
    <property type="entry name" value="Hexapeptide-repeat containing-acetyltransferase"/>
    <property type="match status" value="1"/>
</dbReference>
<dbReference type="PANTHER" id="PTHR23416:SF23">
    <property type="entry name" value="ACETYLTRANSFERASE C18B11.09C-RELATED"/>
    <property type="match status" value="1"/>
</dbReference>
<evidence type="ECO:0000256" key="2">
    <source>
        <dbReference type="ARBA" id="ARBA00022458"/>
    </source>
</evidence>
<dbReference type="InterPro" id="IPR001451">
    <property type="entry name" value="Hexapep"/>
</dbReference>
<keyword evidence="2" id="KW-0536">Nodulation</keyword>
<dbReference type="GO" id="GO:0005829">
    <property type="term" value="C:cytosol"/>
    <property type="evidence" value="ECO:0007669"/>
    <property type="project" value="TreeGrafter"/>
</dbReference>
<dbReference type="InterPro" id="IPR024688">
    <property type="entry name" value="Mac_dom"/>
</dbReference>
<dbReference type="InterPro" id="IPR018357">
    <property type="entry name" value="Hexapep_transf_CS"/>
</dbReference>
<evidence type="ECO:0000256" key="1">
    <source>
        <dbReference type="ARBA" id="ARBA00007274"/>
    </source>
</evidence>
<evidence type="ECO:0000256" key="4">
    <source>
        <dbReference type="ARBA" id="ARBA00022737"/>
    </source>
</evidence>
<evidence type="ECO:0000256" key="3">
    <source>
        <dbReference type="ARBA" id="ARBA00022679"/>
    </source>
</evidence>
<dbReference type="Proteomes" id="UP000510822">
    <property type="component" value="Chromosome"/>
</dbReference>
<evidence type="ECO:0000256" key="7">
    <source>
        <dbReference type="ARBA" id="ARBA00067695"/>
    </source>
</evidence>
<dbReference type="Pfam" id="PF00132">
    <property type="entry name" value="Hexapep"/>
    <property type="match status" value="1"/>
</dbReference>
<evidence type="ECO:0000313" key="10">
    <source>
        <dbReference type="Proteomes" id="UP000510822"/>
    </source>
</evidence>
<evidence type="ECO:0000313" key="9">
    <source>
        <dbReference type="EMBL" id="QLI81358.1"/>
    </source>
</evidence>
<feature type="domain" description="Maltose/galactoside acetyltransferase" evidence="8">
    <location>
        <begin position="22"/>
        <end position="49"/>
    </location>
</feature>
<dbReference type="AlphaFoldDB" id="A0A7D5V9G6"/>
<evidence type="ECO:0000256" key="6">
    <source>
        <dbReference type="ARBA" id="ARBA00055587"/>
    </source>
</evidence>
<dbReference type="SUPFAM" id="SSF51161">
    <property type="entry name" value="Trimeric LpxA-like enzymes"/>
    <property type="match status" value="1"/>
</dbReference>
<keyword evidence="5" id="KW-0012">Acyltransferase</keyword>